<protein>
    <submittedName>
        <fullName evidence="1">Uncharacterized protein</fullName>
    </submittedName>
</protein>
<organism evidence="1 2">
    <name type="scientific">Pandoraea cepalis</name>
    <dbReference type="NCBI Taxonomy" id="2508294"/>
    <lineage>
        <taxon>Bacteria</taxon>
        <taxon>Pseudomonadati</taxon>
        <taxon>Pseudomonadota</taxon>
        <taxon>Betaproteobacteria</taxon>
        <taxon>Burkholderiales</taxon>
        <taxon>Burkholderiaceae</taxon>
        <taxon>Pandoraea</taxon>
    </lineage>
</organism>
<proteinExistence type="predicted"/>
<dbReference type="EMBL" id="CABPSL010000030">
    <property type="protein sequence ID" value="VVE50803.1"/>
    <property type="molecule type" value="Genomic_DNA"/>
</dbReference>
<name>A0A5E4YSC2_9BURK</name>
<gene>
    <name evidence="1" type="ORF">PCE31106_04650</name>
</gene>
<accession>A0A5E4YSC2</accession>
<dbReference type="Proteomes" id="UP000384354">
    <property type="component" value="Unassembled WGS sequence"/>
</dbReference>
<evidence type="ECO:0000313" key="1">
    <source>
        <dbReference type="EMBL" id="VVE50803.1"/>
    </source>
</evidence>
<evidence type="ECO:0000313" key="2">
    <source>
        <dbReference type="Proteomes" id="UP000384354"/>
    </source>
</evidence>
<sequence length="357" mass="40247">MHDMVMNKITSQLATGFLSPPPIEILRQDLVEMYLFQLGNLAWMVGEQPVHRVLQRTPRTAVLSLGGDAAEIGLTYDDIRGTDLAVEMERLYHYAYFGRLDESAEFMGEESIYNWLAAILFDILQSQTAAFWSNEYRRKTLESAQRCVLVAELANARNILEGGESFFHFSRANTKDEAAFDDRLTVRQLALLAGMEEMSIRAAANPKRANALIAIQEDGRTRFELDVAKEWLLSKERYIPITRYQSDGDVDLAKRRFADPEELWGMMNARLQFLSRSEDGSELVARIGDLGLSLVAAGNGGQSFAVEEAQMRDSNTMKALANVLRLPGELLVLRMREARARAELSAVEQGLRDIQME</sequence>
<dbReference type="AlphaFoldDB" id="A0A5E4YSC2"/>
<reference evidence="1 2" key="1">
    <citation type="submission" date="2019-08" db="EMBL/GenBank/DDBJ databases">
        <authorList>
            <person name="Peeters C."/>
        </authorList>
    </citation>
    <scope>NUCLEOTIDE SEQUENCE [LARGE SCALE GENOMIC DNA]</scope>
    <source>
        <strain evidence="1 2">LMG 31106</strain>
    </source>
</reference>